<protein>
    <submittedName>
        <fullName evidence="2">Uncharacterized protein</fullName>
    </submittedName>
</protein>
<sequence length="268" mass="26991">MRHSGRAAADVRLLRASVFAVVCVLLSAAGHAAAGGGFPRLPVQVAGWLAVMAFAAPLAGRPRPGRGIALGLGAGQFGLHTLFCLAGAMPPAAAAPAAGGRAGVLALADRLRCGGPTHPLTSAQAAALIRDAGLDPAQAASYSPAAAHHMPGMPMTSAPGNLLHLLPSPEMAAAHLLAAAVLGLVLWRGDAALWALLSGPLQTLAPALFVLVPAAVVAHAAHAATRLLAAVRRSLRRHRDGVHARPPTRWAVLATVVRRGPPTAFAAA</sequence>
<evidence type="ECO:0000256" key="1">
    <source>
        <dbReference type="SAM" id="Phobius"/>
    </source>
</evidence>
<feature type="transmembrane region" description="Helical" evidence="1">
    <location>
        <begin position="207"/>
        <end position="229"/>
    </location>
</feature>
<keyword evidence="1" id="KW-0472">Membrane</keyword>
<accession>A0ABX0ZQY0</accession>
<dbReference type="RefSeq" id="WP_167985200.1">
    <property type="nucleotide sequence ID" value="NZ_JAATEJ010000021.1"/>
</dbReference>
<feature type="transmembrane region" description="Helical" evidence="1">
    <location>
        <begin position="42"/>
        <end position="60"/>
    </location>
</feature>
<comment type="caution">
    <text evidence="2">The sequence shown here is derived from an EMBL/GenBank/DDBJ whole genome shotgun (WGS) entry which is preliminary data.</text>
</comment>
<keyword evidence="1" id="KW-0812">Transmembrane</keyword>
<evidence type="ECO:0000313" key="3">
    <source>
        <dbReference type="Proteomes" id="UP000734511"/>
    </source>
</evidence>
<evidence type="ECO:0000313" key="2">
    <source>
        <dbReference type="EMBL" id="NJP46340.1"/>
    </source>
</evidence>
<keyword evidence="3" id="KW-1185">Reference proteome</keyword>
<dbReference type="Proteomes" id="UP000734511">
    <property type="component" value="Unassembled WGS sequence"/>
</dbReference>
<organism evidence="2 3">
    <name type="scientific">Actinacidiphila epipremni</name>
    <dbReference type="NCBI Taxonomy" id="2053013"/>
    <lineage>
        <taxon>Bacteria</taxon>
        <taxon>Bacillati</taxon>
        <taxon>Actinomycetota</taxon>
        <taxon>Actinomycetes</taxon>
        <taxon>Kitasatosporales</taxon>
        <taxon>Streptomycetaceae</taxon>
        <taxon>Actinacidiphila</taxon>
    </lineage>
</organism>
<proteinExistence type="predicted"/>
<name>A0ABX0ZQY0_9ACTN</name>
<gene>
    <name evidence="2" type="ORF">HCN08_23455</name>
</gene>
<keyword evidence="1" id="KW-1133">Transmembrane helix</keyword>
<reference evidence="2 3" key="1">
    <citation type="submission" date="2020-03" db="EMBL/GenBank/DDBJ databases">
        <title>WGS of actinomycetes isolated from Thailand.</title>
        <authorList>
            <person name="Thawai C."/>
        </authorList>
    </citation>
    <scope>NUCLEOTIDE SEQUENCE [LARGE SCALE GENOMIC DNA]</scope>
    <source>
        <strain evidence="2 3">PRB2-1</strain>
    </source>
</reference>
<dbReference type="EMBL" id="JAATEJ010000021">
    <property type="protein sequence ID" value="NJP46340.1"/>
    <property type="molecule type" value="Genomic_DNA"/>
</dbReference>